<dbReference type="Proteomes" id="UP000018300">
    <property type="component" value="Unassembled WGS sequence"/>
</dbReference>
<evidence type="ECO:0000313" key="1">
    <source>
        <dbReference type="EMBL" id="CCY76744.1"/>
    </source>
</evidence>
<proteinExistence type="predicted"/>
<reference evidence="1" key="1">
    <citation type="submission" date="2012-11" db="EMBL/GenBank/DDBJ databases">
        <title>Dependencies among metagenomic species, viruses, plasmids and units of genetic variation.</title>
        <authorList>
            <person name="Nielsen H.B."/>
            <person name="Almeida M."/>
            <person name="Juncker A.S."/>
            <person name="Rasmussen S."/>
            <person name="Li J."/>
            <person name="Sunagawa S."/>
            <person name="Plichta D."/>
            <person name="Gautier L."/>
            <person name="Le Chatelier E."/>
            <person name="Peletier E."/>
            <person name="Bonde I."/>
            <person name="Nielsen T."/>
            <person name="Manichanh C."/>
            <person name="Arumugam M."/>
            <person name="Batto J."/>
            <person name="Santos M.B.Q.D."/>
            <person name="Blom N."/>
            <person name="Borruel N."/>
            <person name="Burgdorf K.S."/>
            <person name="Boumezbeur F."/>
            <person name="Casellas F."/>
            <person name="Dore J."/>
            <person name="Guarner F."/>
            <person name="Hansen T."/>
            <person name="Hildebrand F."/>
            <person name="Kaas R.S."/>
            <person name="Kennedy S."/>
            <person name="Kristiansen K."/>
            <person name="Kultima J.R."/>
            <person name="Leonard P."/>
            <person name="Levenez F."/>
            <person name="Lund O."/>
            <person name="Moumen B."/>
            <person name="Le Paslier D."/>
            <person name="Pons N."/>
            <person name="Pedersen O."/>
            <person name="Prifti E."/>
            <person name="Qin J."/>
            <person name="Raes J."/>
            <person name="Tap J."/>
            <person name="Tims S."/>
            <person name="Ussery D.W."/>
            <person name="Yamada T."/>
            <person name="MetaHit consortium"/>
            <person name="Renault P."/>
            <person name="Sicheritz-Ponten T."/>
            <person name="Bork P."/>
            <person name="Wang J."/>
            <person name="Brunak S."/>
            <person name="Ehrlich S.D."/>
        </authorList>
    </citation>
    <scope>NUCLEOTIDE SEQUENCE [LARGE SCALE GENOMIC DNA]</scope>
</reference>
<gene>
    <name evidence="1" type="ORF">BN569_00003</name>
</gene>
<protein>
    <submittedName>
        <fullName evidence="1">Uncharacterized protein</fullName>
    </submittedName>
</protein>
<comment type="caution">
    <text evidence="1">The sequence shown here is derived from an EMBL/GenBank/DDBJ whole genome shotgun (WGS) entry which is preliminary data.</text>
</comment>
<organism evidence="1 2">
    <name type="scientific">Eshraghiella crossota CAG:259</name>
    <dbReference type="NCBI Taxonomy" id="1263062"/>
    <lineage>
        <taxon>Bacteria</taxon>
        <taxon>Bacillati</taxon>
        <taxon>Bacillota</taxon>
        <taxon>Clostridia</taxon>
        <taxon>Lachnospirales</taxon>
        <taxon>Lachnospiraceae</taxon>
        <taxon>Eshraghiella</taxon>
    </lineage>
</organism>
<name>R5LGY2_9FIRM</name>
<accession>R5LGY2</accession>
<dbReference type="EMBL" id="CAYU010000043">
    <property type="protein sequence ID" value="CCY76744.1"/>
    <property type="molecule type" value="Genomic_DNA"/>
</dbReference>
<sequence>MTKLAYYFTLLYYKMLIKGNYCAIEINNLRCTFQDDSPSH</sequence>
<dbReference type="AlphaFoldDB" id="R5LGY2"/>
<evidence type="ECO:0000313" key="2">
    <source>
        <dbReference type="Proteomes" id="UP000018300"/>
    </source>
</evidence>